<dbReference type="Proteomes" id="UP000442535">
    <property type="component" value="Unassembled WGS sequence"/>
</dbReference>
<dbReference type="EMBL" id="VUMY01000023">
    <property type="protein sequence ID" value="MST50595.1"/>
    <property type="molecule type" value="Genomic_DNA"/>
</dbReference>
<sequence>MANTNVTQWTAKAVAQAVVNSGKSKRKVAIQAAIPERTFDRKLRGGSDFTWDELLRVADVTGVNPSQFTPPIFQISREVA</sequence>
<protein>
    <recommendedName>
        <fullName evidence="3">Transcription regulator BetR N-terminal domain-containing protein</fullName>
    </recommendedName>
</protein>
<evidence type="ECO:0008006" key="3">
    <source>
        <dbReference type="Google" id="ProtNLM"/>
    </source>
</evidence>
<dbReference type="AlphaFoldDB" id="A0A7K0K6F3"/>
<proteinExistence type="predicted"/>
<organism evidence="1 2">
    <name type="scientific">Mobiluncus porci</name>
    <dbReference type="NCBI Taxonomy" id="2652278"/>
    <lineage>
        <taxon>Bacteria</taxon>
        <taxon>Bacillati</taxon>
        <taxon>Actinomycetota</taxon>
        <taxon>Actinomycetes</taxon>
        <taxon>Actinomycetales</taxon>
        <taxon>Actinomycetaceae</taxon>
        <taxon>Mobiluncus</taxon>
    </lineage>
</organism>
<reference evidence="1 2" key="1">
    <citation type="submission" date="2019-08" db="EMBL/GenBank/DDBJ databases">
        <title>In-depth cultivation of the pig gut microbiome towards novel bacterial diversity and tailored functional studies.</title>
        <authorList>
            <person name="Wylensek D."/>
            <person name="Hitch T.C.A."/>
            <person name="Clavel T."/>
        </authorList>
    </citation>
    <scope>NUCLEOTIDE SEQUENCE [LARGE SCALE GENOMIC DNA]</scope>
    <source>
        <strain evidence="1 2">RF-GAM-744-WT-7</strain>
    </source>
</reference>
<evidence type="ECO:0000313" key="1">
    <source>
        <dbReference type="EMBL" id="MST50595.1"/>
    </source>
</evidence>
<accession>A0A7K0K6F3</accession>
<dbReference type="RefSeq" id="WP_154546425.1">
    <property type="nucleotide sequence ID" value="NZ_VUMY01000023.1"/>
</dbReference>
<comment type="caution">
    <text evidence="1">The sequence shown here is derived from an EMBL/GenBank/DDBJ whole genome shotgun (WGS) entry which is preliminary data.</text>
</comment>
<keyword evidence="2" id="KW-1185">Reference proteome</keyword>
<gene>
    <name evidence="1" type="ORF">FYJ63_10240</name>
</gene>
<name>A0A7K0K6F3_9ACTO</name>
<evidence type="ECO:0000313" key="2">
    <source>
        <dbReference type="Proteomes" id="UP000442535"/>
    </source>
</evidence>